<dbReference type="HOGENOM" id="CLU_005446_1_0_3"/>
<accession>F4Y1P7</accession>
<evidence type="ECO:0000256" key="4">
    <source>
        <dbReference type="PIRSR" id="PIRSR602129-50"/>
    </source>
</evidence>
<dbReference type="InterPro" id="IPR015421">
    <property type="entry name" value="PyrdxlP-dep_Trfase_major"/>
</dbReference>
<evidence type="ECO:0000256" key="3">
    <source>
        <dbReference type="ARBA" id="ARBA00023239"/>
    </source>
</evidence>
<dbReference type="eggNOG" id="COG0076">
    <property type="taxonomic scope" value="Bacteria"/>
</dbReference>
<feature type="modified residue" description="N6-(pyridoxal phosphate)lysine" evidence="4">
    <location>
        <position position="468"/>
    </location>
</feature>
<dbReference type="Proteomes" id="UP000003959">
    <property type="component" value="Unassembled WGS sequence"/>
</dbReference>
<protein>
    <submittedName>
        <fullName evidence="6">Glutamate decarboxylase family PLP-dependent protein</fullName>
    </submittedName>
</protein>
<dbReference type="Gene3D" id="3.40.640.10">
    <property type="entry name" value="Type I PLP-dependent aspartate aminotransferase-like (Major domain)"/>
    <property type="match status" value="1"/>
</dbReference>
<feature type="domain" description="L-tyrosine decarboxylase C-terminal" evidence="5">
    <location>
        <begin position="625"/>
        <end position="737"/>
    </location>
</feature>
<dbReference type="InterPro" id="IPR049373">
    <property type="entry name" value="TyrDC_C"/>
</dbReference>
<evidence type="ECO:0000256" key="2">
    <source>
        <dbReference type="ARBA" id="ARBA00022898"/>
    </source>
</evidence>
<gene>
    <name evidence="6" type="ORF">LYNGBM3L_66760</name>
</gene>
<dbReference type="RefSeq" id="WP_008190051.1">
    <property type="nucleotide sequence ID" value="NZ_GL890970.1"/>
</dbReference>
<dbReference type="GO" id="GO:0004058">
    <property type="term" value="F:aromatic-L-amino-acid decarboxylase activity"/>
    <property type="evidence" value="ECO:0007669"/>
    <property type="project" value="UniProtKB-ARBA"/>
</dbReference>
<dbReference type="Pfam" id="PF21391">
    <property type="entry name" value="tyr_de_CO2_C"/>
    <property type="match status" value="1"/>
</dbReference>
<dbReference type="PANTHER" id="PTHR42735:SF4">
    <property type="entry name" value="PYRIDOXAL PHOSPHATE-DEPENDENT DECARBOXYLASE FAMILY PROTEIN"/>
    <property type="match status" value="1"/>
</dbReference>
<keyword evidence="7" id="KW-1185">Reference proteome</keyword>
<evidence type="ECO:0000256" key="1">
    <source>
        <dbReference type="ARBA" id="ARBA00001933"/>
    </source>
</evidence>
<name>F4Y1P7_9CYAN</name>
<comment type="cofactor">
    <cofactor evidence="1 4">
        <name>pyridoxal 5'-phosphate</name>
        <dbReference type="ChEBI" id="CHEBI:597326"/>
    </cofactor>
</comment>
<proteinExistence type="predicted"/>
<reference evidence="7" key="1">
    <citation type="journal article" date="2011" name="Proc. Natl. Acad. Sci. U.S.A.">
        <title>Genomic insights into the physiology and ecology of the marine filamentous cyanobacterium Lyngbya majuscula.</title>
        <authorList>
            <person name="Jones A.C."/>
            <person name="Monroe E.A."/>
            <person name="Podell S."/>
            <person name="Hess W.R."/>
            <person name="Klages S."/>
            <person name="Esquenazi E."/>
            <person name="Niessen S."/>
            <person name="Hoover H."/>
            <person name="Rothmann M."/>
            <person name="Lasken R.S."/>
            <person name="Yates J.R.III."/>
            <person name="Reinhardt R."/>
            <person name="Kube M."/>
            <person name="Burkart M.D."/>
            <person name="Allen E.E."/>
            <person name="Dorrestein P.C."/>
            <person name="Gerwick W.H."/>
            <person name="Gerwick L."/>
        </authorList>
    </citation>
    <scope>NUCLEOTIDE SEQUENCE [LARGE SCALE GENOMIC DNA]</scope>
    <source>
        <strain evidence="7">3L</strain>
    </source>
</reference>
<organism evidence="6 7">
    <name type="scientific">Moorena producens 3L</name>
    <dbReference type="NCBI Taxonomy" id="489825"/>
    <lineage>
        <taxon>Bacteria</taxon>
        <taxon>Bacillati</taxon>
        <taxon>Cyanobacteriota</taxon>
        <taxon>Cyanophyceae</taxon>
        <taxon>Coleofasciculales</taxon>
        <taxon>Coleofasciculaceae</taxon>
        <taxon>Moorena</taxon>
    </lineage>
</organism>
<dbReference type="InterPro" id="IPR050477">
    <property type="entry name" value="GrpII_AminoAcid_Decarb"/>
</dbReference>
<dbReference type="EMBL" id="GL890970">
    <property type="protein sequence ID" value="EGJ29189.1"/>
    <property type="molecule type" value="Genomic_DNA"/>
</dbReference>
<dbReference type="SUPFAM" id="SSF53383">
    <property type="entry name" value="PLP-dependent transferases"/>
    <property type="match status" value="1"/>
</dbReference>
<evidence type="ECO:0000313" key="7">
    <source>
        <dbReference type="Proteomes" id="UP000003959"/>
    </source>
</evidence>
<dbReference type="AlphaFoldDB" id="F4Y1P7"/>
<evidence type="ECO:0000313" key="6">
    <source>
        <dbReference type="EMBL" id="EGJ29189.1"/>
    </source>
</evidence>
<keyword evidence="2 4" id="KW-0663">Pyridoxal phosphate</keyword>
<keyword evidence="3" id="KW-0456">Lyase</keyword>
<evidence type="ECO:0000259" key="5">
    <source>
        <dbReference type="Pfam" id="PF21391"/>
    </source>
</evidence>
<dbReference type="GO" id="GO:0019752">
    <property type="term" value="P:carboxylic acid metabolic process"/>
    <property type="evidence" value="ECO:0007669"/>
    <property type="project" value="InterPro"/>
</dbReference>
<dbReference type="InterPro" id="IPR002129">
    <property type="entry name" value="PyrdxlP-dep_de-COase"/>
</dbReference>
<dbReference type="PANTHER" id="PTHR42735">
    <property type="match status" value="1"/>
</dbReference>
<dbReference type="Pfam" id="PF00282">
    <property type="entry name" value="Pyridoxal_deC"/>
    <property type="match status" value="1"/>
</dbReference>
<sequence length="766" mass="85953">MENYKGSGLNKLRNVVGKLTIFRKIRKIQERVKPIRQRLEEMLGGEGETKRNVESWFLGPKGENAALFQELITQALSDHIDWRNNFHPEDPSPIPDEVKDDPGYIEAVELLRTELNELLKELRNSGPFFSMRYQGHMLWDQTLAGMAGYFAGMLYNQNNTAIEAAPFTTVLEVEAAKDICEMVGYQYDTEGIPEPWGHLTCGGSTANIEALWAARNLKYYPLSLQKPLNDSNSPLYAARDMMVKLPSGDEAKLATLDPWSTLNLGIDEVLALSERLLNEYQIQPDTVTEAISPYTLQNLGFVDFTNIFLQDTDIQTPVIFVPGSKHYSLPKGAAILGVGANQMRSIPLDIHGRMNSTILEEQIDKCLSENRPVIAVVAVLGTTEEGNVDPIKTVLDLRDNKYHLQNIEFAVHADAAWGGYFAAMLETKAVPVSTEADEPVPVLPMSDYVYAQYDNLYRTDTVTVDPHKTGYMPYPAGALCYRNMLMRSLIAFEAPYTNTGEGSEGQDEYLLGTYGIEGSKPGAAAAGVYLSHKVIPPEPSGYGKILGRTLYNCKMFHWKLLELNEDPGKGYGVFPVPIEDPEGPISNYASEKEFRDKLRSLLAGKRPKEILNGEDTEALELLKETGADLNILTYAFNFKNSDGSWNQDLEAANDFNRQIYDRISLKLVLPEEEGEDVNAQYNVLVSTTDFQKDYYGEEFFNNYKQRLLQLPEPVNSEQDKEITVMRSVVMDPWIAENLDGSWFLDTIIAELDKVVLQVLAEMNNNS</sequence>
<dbReference type="InterPro" id="IPR015424">
    <property type="entry name" value="PyrdxlP-dep_Trfase"/>
</dbReference>
<dbReference type="GO" id="GO:0030170">
    <property type="term" value="F:pyridoxal phosphate binding"/>
    <property type="evidence" value="ECO:0007669"/>
    <property type="project" value="InterPro"/>
</dbReference>